<dbReference type="AlphaFoldDB" id="A0A6I0FCJ6"/>
<name>A0A6I0FCJ6_9FIRM</name>
<dbReference type="PROSITE" id="PS00579">
    <property type="entry name" value="RIBOSOMAL_L29"/>
    <property type="match status" value="1"/>
</dbReference>
<accession>A0A6I0FCJ6</accession>
<dbReference type="PANTHER" id="PTHR10916:SF0">
    <property type="entry name" value="LARGE RIBOSOMAL SUBUNIT PROTEIN UL29C"/>
    <property type="match status" value="1"/>
</dbReference>
<evidence type="ECO:0000256" key="1">
    <source>
        <dbReference type="ARBA" id="ARBA00009254"/>
    </source>
</evidence>
<keyword evidence="3 5" id="KW-0687">Ribonucleoprotein</keyword>
<dbReference type="EMBL" id="WBZC01000018">
    <property type="protein sequence ID" value="KAB3535480.1"/>
    <property type="molecule type" value="Genomic_DNA"/>
</dbReference>
<sequence>MKANSLRDMTDVELNQKMLDLKSELFNLRFQLATGQLENPLRIRTVRKNIARIKTIIREREIKQIKA</sequence>
<evidence type="ECO:0000256" key="3">
    <source>
        <dbReference type="ARBA" id="ARBA00023274"/>
    </source>
</evidence>
<evidence type="ECO:0000256" key="2">
    <source>
        <dbReference type="ARBA" id="ARBA00022980"/>
    </source>
</evidence>
<gene>
    <name evidence="5" type="primary">rpmC</name>
    <name evidence="6" type="ORF">F8154_05935</name>
</gene>
<dbReference type="Pfam" id="PF00831">
    <property type="entry name" value="Ribosomal_L29"/>
    <property type="match status" value="1"/>
</dbReference>
<dbReference type="GO" id="GO:0022625">
    <property type="term" value="C:cytosolic large ribosomal subunit"/>
    <property type="evidence" value="ECO:0007669"/>
    <property type="project" value="TreeGrafter"/>
</dbReference>
<evidence type="ECO:0000256" key="4">
    <source>
        <dbReference type="ARBA" id="ARBA00035204"/>
    </source>
</evidence>
<reference evidence="6 7" key="1">
    <citation type="submission" date="2019-10" db="EMBL/GenBank/DDBJ databases">
        <title>Alkaliphilus serpentinus sp. nov. and Alkaliphilus pronyensis sp. nov., two novel anaerobic alkaliphilic species isolated from the serpentinized-hosted hydrothermal field of the Prony Bay (New Caledonia).</title>
        <authorList>
            <person name="Postec A."/>
        </authorList>
    </citation>
    <scope>NUCLEOTIDE SEQUENCE [LARGE SCALE GENOMIC DNA]</scope>
    <source>
        <strain evidence="6 7">LacV</strain>
    </source>
</reference>
<dbReference type="RefSeq" id="WP_151860688.1">
    <property type="nucleotide sequence ID" value="NZ_WBZC01000018.1"/>
</dbReference>
<dbReference type="Proteomes" id="UP000432715">
    <property type="component" value="Unassembled WGS sequence"/>
</dbReference>
<evidence type="ECO:0000313" key="6">
    <source>
        <dbReference type="EMBL" id="KAB3535480.1"/>
    </source>
</evidence>
<dbReference type="OrthoDB" id="9815192at2"/>
<protein>
    <recommendedName>
        <fullName evidence="4 5">Large ribosomal subunit protein uL29</fullName>
    </recommendedName>
</protein>
<dbReference type="SUPFAM" id="SSF46561">
    <property type="entry name" value="Ribosomal protein L29 (L29p)"/>
    <property type="match status" value="1"/>
</dbReference>
<dbReference type="InterPro" id="IPR050063">
    <property type="entry name" value="Ribosomal_protein_uL29"/>
</dbReference>
<keyword evidence="7" id="KW-1185">Reference proteome</keyword>
<keyword evidence="2 5" id="KW-0689">Ribosomal protein</keyword>
<dbReference type="GO" id="GO:0006412">
    <property type="term" value="P:translation"/>
    <property type="evidence" value="ECO:0007669"/>
    <property type="project" value="UniProtKB-UniRule"/>
</dbReference>
<proteinExistence type="inferred from homology"/>
<dbReference type="InterPro" id="IPR036049">
    <property type="entry name" value="Ribosomal_uL29_sf"/>
</dbReference>
<comment type="caution">
    <text evidence="6">The sequence shown here is derived from an EMBL/GenBank/DDBJ whole genome shotgun (WGS) entry which is preliminary data.</text>
</comment>
<dbReference type="GO" id="GO:0003735">
    <property type="term" value="F:structural constituent of ribosome"/>
    <property type="evidence" value="ECO:0007669"/>
    <property type="project" value="InterPro"/>
</dbReference>
<comment type="similarity">
    <text evidence="1 5">Belongs to the universal ribosomal protein uL29 family.</text>
</comment>
<dbReference type="FunFam" id="1.10.287.310:FF:000001">
    <property type="entry name" value="50S ribosomal protein L29"/>
    <property type="match status" value="1"/>
</dbReference>
<dbReference type="CDD" id="cd00427">
    <property type="entry name" value="Ribosomal_L29_HIP"/>
    <property type="match status" value="1"/>
</dbReference>
<dbReference type="NCBIfam" id="TIGR00012">
    <property type="entry name" value="L29"/>
    <property type="match status" value="1"/>
</dbReference>
<dbReference type="PANTHER" id="PTHR10916">
    <property type="entry name" value="60S RIBOSOMAL PROTEIN L35/50S RIBOSOMAL PROTEIN L29"/>
    <property type="match status" value="1"/>
</dbReference>
<dbReference type="InterPro" id="IPR018254">
    <property type="entry name" value="Ribosomal_uL29_CS"/>
</dbReference>
<organism evidence="6 7">
    <name type="scientific">Alkaliphilus pronyensis</name>
    <dbReference type="NCBI Taxonomy" id="1482732"/>
    <lineage>
        <taxon>Bacteria</taxon>
        <taxon>Bacillati</taxon>
        <taxon>Bacillota</taxon>
        <taxon>Clostridia</taxon>
        <taxon>Peptostreptococcales</taxon>
        <taxon>Natronincolaceae</taxon>
        <taxon>Alkaliphilus</taxon>
    </lineage>
</organism>
<evidence type="ECO:0000313" key="7">
    <source>
        <dbReference type="Proteomes" id="UP000432715"/>
    </source>
</evidence>
<dbReference type="Gene3D" id="1.10.287.310">
    <property type="match status" value="1"/>
</dbReference>
<evidence type="ECO:0000256" key="5">
    <source>
        <dbReference type="HAMAP-Rule" id="MF_00374"/>
    </source>
</evidence>
<dbReference type="InterPro" id="IPR001854">
    <property type="entry name" value="Ribosomal_uL29"/>
</dbReference>
<dbReference type="HAMAP" id="MF_00374">
    <property type="entry name" value="Ribosomal_uL29"/>
    <property type="match status" value="1"/>
</dbReference>